<gene>
    <name evidence="2 3" type="primary">LOC112049129</name>
</gene>
<dbReference type="GeneID" id="112049129"/>
<accession>A0ABM3M5A2</accession>
<proteinExistence type="predicted"/>
<reference evidence="2 3" key="1">
    <citation type="submission" date="2025-05" db="UniProtKB">
        <authorList>
            <consortium name="RefSeq"/>
        </authorList>
    </citation>
    <scope>IDENTIFICATION</scope>
</reference>
<evidence type="ECO:0000313" key="1">
    <source>
        <dbReference type="Proteomes" id="UP001652582"/>
    </source>
</evidence>
<keyword evidence="1" id="KW-1185">Reference proteome</keyword>
<dbReference type="RefSeq" id="XP_052746662.1">
    <property type="nucleotide sequence ID" value="XM_052890702.1"/>
</dbReference>
<organism evidence="1 2">
    <name type="scientific">Bicyclus anynana</name>
    <name type="common">Squinting bush brown butterfly</name>
    <dbReference type="NCBI Taxonomy" id="110368"/>
    <lineage>
        <taxon>Eukaryota</taxon>
        <taxon>Metazoa</taxon>
        <taxon>Ecdysozoa</taxon>
        <taxon>Arthropoda</taxon>
        <taxon>Hexapoda</taxon>
        <taxon>Insecta</taxon>
        <taxon>Pterygota</taxon>
        <taxon>Neoptera</taxon>
        <taxon>Endopterygota</taxon>
        <taxon>Lepidoptera</taxon>
        <taxon>Glossata</taxon>
        <taxon>Ditrysia</taxon>
        <taxon>Papilionoidea</taxon>
        <taxon>Nymphalidae</taxon>
        <taxon>Satyrinae</taxon>
        <taxon>Satyrini</taxon>
        <taxon>Mycalesina</taxon>
        <taxon>Bicyclus</taxon>
    </lineage>
</organism>
<name>A0ABM3M5A2_BICAN</name>
<sequence length="132" mass="14003">MNCLVNYCTALQFRASARDVFAAACRPGRRRSVATPTGRTGSAISRRWRRSSRAACRVRAGVVLRPAHAMCLPPPAALAVGVASPRRPAAPAALSAAAGAAPRERRAEGALELCSGQRTRCVCRRQPPWPSA</sequence>
<evidence type="ECO:0000313" key="3">
    <source>
        <dbReference type="RefSeq" id="XP_052746663.1"/>
    </source>
</evidence>
<dbReference type="Proteomes" id="UP001652582">
    <property type="component" value="Chromosome Z"/>
</dbReference>
<protein>
    <submittedName>
        <fullName evidence="2 3">Uncharacterized protein LOC112049129</fullName>
    </submittedName>
</protein>
<dbReference type="RefSeq" id="XP_052746663.1">
    <property type="nucleotide sequence ID" value="XM_052890703.1"/>
</dbReference>
<evidence type="ECO:0000313" key="2">
    <source>
        <dbReference type="RefSeq" id="XP_052746662.1"/>
    </source>
</evidence>